<evidence type="ECO:0000313" key="4">
    <source>
        <dbReference type="Proteomes" id="UP000198558"/>
    </source>
</evidence>
<keyword evidence="1" id="KW-0175">Coiled coil</keyword>
<dbReference type="PANTHER" id="PTHR36180">
    <property type="entry name" value="DNA-BINDING PROTEIN-RELATED-RELATED"/>
    <property type="match status" value="1"/>
</dbReference>
<dbReference type="Proteomes" id="UP000198558">
    <property type="component" value="Unassembled WGS sequence"/>
</dbReference>
<feature type="domain" description="Bro-N" evidence="2">
    <location>
        <begin position="3"/>
        <end position="156"/>
    </location>
</feature>
<dbReference type="PROSITE" id="PS51750">
    <property type="entry name" value="BRO_N"/>
    <property type="match status" value="2"/>
</dbReference>
<name>A0A1I0GEM8_9FIRM</name>
<evidence type="ECO:0000259" key="2">
    <source>
        <dbReference type="PROSITE" id="PS51750"/>
    </source>
</evidence>
<dbReference type="EMBL" id="FOIN01000028">
    <property type="protein sequence ID" value="SET68479.1"/>
    <property type="molecule type" value="Genomic_DNA"/>
</dbReference>
<gene>
    <name evidence="3" type="ORF">SAMN04489758_12816</name>
</gene>
<dbReference type="Pfam" id="PF02498">
    <property type="entry name" value="Bro-N"/>
    <property type="match status" value="2"/>
</dbReference>
<reference evidence="4" key="1">
    <citation type="submission" date="2016-10" db="EMBL/GenBank/DDBJ databases">
        <authorList>
            <person name="Varghese N."/>
            <person name="Submissions S."/>
        </authorList>
    </citation>
    <scope>NUCLEOTIDE SEQUENCE [LARGE SCALE GENOMIC DNA]</scope>
    <source>
        <strain evidence="4">DSM 1551</strain>
    </source>
</reference>
<proteinExistence type="predicted"/>
<organism evidence="3 4">
    <name type="scientific">Thomasclavelia cocleata</name>
    <dbReference type="NCBI Taxonomy" id="69824"/>
    <lineage>
        <taxon>Bacteria</taxon>
        <taxon>Bacillati</taxon>
        <taxon>Bacillota</taxon>
        <taxon>Erysipelotrichia</taxon>
        <taxon>Erysipelotrichales</taxon>
        <taxon>Coprobacillaceae</taxon>
        <taxon>Thomasclavelia</taxon>
    </lineage>
</organism>
<evidence type="ECO:0000313" key="3">
    <source>
        <dbReference type="EMBL" id="SET68479.1"/>
    </source>
</evidence>
<dbReference type="AlphaFoldDB" id="A0A1I0GEM8"/>
<accession>A0A1I0GEM8</accession>
<protein>
    <submittedName>
        <fullName evidence="3">BRO family, N-terminal domain</fullName>
    </submittedName>
</protein>
<feature type="domain" description="Bro-N" evidence="2">
    <location>
        <begin position="179"/>
        <end position="285"/>
    </location>
</feature>
<dbReference type="SMART" id="SM01040">
    <property type="entry name" value="Bro-N"/>
    <property type="match status" value="2"/>
</dbReference>
<sequence length="433" mass="50154">MKETSLQTFNLIESVEILGKKINLYNTVENPLFLARDVAEWIDYAFTNAKRTSRDISKMIKNIDSDEKIKGVCNLYDRKNFPITNEGNNSNKSTFNSFYGAISPSDKTKSKARKTQNMWFLTEDGLYEVLMQSRKPIAKEIKSKIKSYLRDIRKTGGTVEPYKDKNNEVKIDQEIENLEFDIFNFRGFKIRCLNINNVVFFIGKEICDVLGYSNARKAIDDHVDEDDKFRMLKSRFVTLDIPNRGLTAINESGLYSLILSSKLSQAREFKQWVTSEVLPSIRKTGGAIEYGSEEKFIESRFSNFSEDTKRAMVTELLASNKVLQEQNELLETDVKALKSEILTWNDRNKLNAGVRMLAAQTNHYIGTIWKQLYKQLQYKYGIYLNSRKQNKNDSLISRVREEEWGMVMETFNAMCADYGKSPTKMFQQTLNKN</sequence>
<feature type="coiled-coil region" evidence="1">
    <location>
        <begin position="313"/>
        <end position="347"/>
    </location>
</feature>
<dbReference type="GeneID" id="98910570"/>
<dbReference type="OrthoDB" id="9812611at2"/>
<dbReference type="InterPro" id="IPR003497">
    <property type="entry name" value="BRO_N_domain"/>
</dbReference>
<keyword evidence="4" id="KW-1185">Reference proteome</keyword>
<dbReference type="RefSeq" id="WP_092355111.1">
    <property type="nucleotide sequence ID" value="NZ_FOIN01000028.1"/>
</dbReference>
<dbReference type="PANTHER" id="PTHR36180:SF2">
    <property type="entry name" value="BRO FAMILY PROTEIN"/>
    <property type="match status" value="1"/>
</dbReference>
<evidence type="ECO:0000256" key="1">
    <source>
        <dbReference type="SAM" id="Coils"/>
    </source>
</evidence>